<protein>
    <submittedName>
        <fullName evidence="1">Uncharacterized protein</fullName>
    </submittedName>
</protein>
<name>A0A7C4UHI7_UNCW3</name>
<dbReference type="EMBL" id="DTHG01000100">
    <property type="protein sequence ID" value="HGW92518.1"/>
    <property type="molecule type" value="Genomic_DNA"/>
</dbReference>
<organism evidence="1">
    <name type="scientific">candidate division WOR-3 bacterium</name>
    <dbReference type="NCBI Taxonomy" id="2052148"/>
    <lineage>
        <taxon>Bacteria</taxon>
        <taxon>Bacteria division WOR-3</taxon>
    </lineage>
</organism>
<reference evidence="1" key="1">
    <citation type="journal article" date="2020" name="mSystems">
        <title>Genome- and Community-Level Interaction Insights into Carbon Utilization and Element Cycling Functions of Hydrothermarchaeota in Hydrothermal Sediment.</title>
        <authorList>
            <person name="Zhou Z."/>
            <person name="Liu Y."/>
            <person name="Xu W."/>
            <person name="Pan J."/>
            <person name="Luo Z.H."/>
            <person name="Li M."/>
        </authorList>
    </citation>
    <scope>NUCLEOTIDE SEQUENCE [LARGE SCALE GENOMIC DNA]</scope>
    <source>
        <strain evidence="1">SpSt-780</strain>
    </source>
</reference>
<gene>
    <name evidence="1" type="ORF">ENV67_08295</name>
</gene>
<accession>A0A7C4UHI7</accession>
<comment type="caution">
    <text evidence="1">The sequence shown here is derived from an EMBL/GenBank/DDBJ whole genome shotgun (WGS) entry which is preliminary data.</text>
</comment>
<dbReference type="Pfam" id="PF13597">
    <property type="entry name" value="NRDD"/>
    <property type="match status" value="1"/>
</dbReference>
<dbReference type="InterPro" id="IPR012833">
    <property type="entry name" value="NrdD"/>
</dbReference>
<evidence type="ECO:0000313" key="1">
    <source>
        <dbReference type="EMBL" id="HGW92518.1"/>
    </source>
</evidence>
<dbReference type="GO" id="GO:0006260">
    <property type="term" value="P:DNA replication"/>
    <property type="evidence" value="ECO:0007669"/>
    <property type="project" value="InterPro"/>
</dbReference>
<sequence>MEKVKEEKKIKIILIKPEIYSRVVGYFRPVQNWNIGKKQEFKERKPVKIDKGI</sequence>
<dbReference type="AlphaFoldDB" id="A0A7C4UHI7"/>
<dbReference type="GO" id="GO:0008998">
    <property type="term" value="F:ribonucleoside-triphosphate reductase (thioredoxin) activity"/>
    <property type="evidence" value="ECO:0007669"/>
    <property type="project" value="InterPro"/>
</dbReference>
<proteinExistence type="predicted"/>